<dbReference type="PANTHER" id="PTHR30040">
    <property type="entry name" value="THIAMINE BIOSYNTHESIS LIPOPROTEIN APBE"/>
    <property type="match status" value="1"/>
</dbReference>
<dbReference type="GO" id="GO:0046872">
    <property type="term" value="F:metal ion binding"/>
    <property type="evidence" value="ECO:0007669"/>
    <property type="project" value="UniProtKB-KW"/>
</dbReference>
<keyword evidence="12" id="KW-1185">Reference proteome</keyword>
<evidence type="ECO:0000256" key="10">
    <source>
        <dbReference type="ARBA" id="ARBA00048540"/>
    </source>
</evidence>
<dbReference type="GO" id="GO:0016740">
    <property type="term" value="F:transferase activity"/>
    <property type="evidence" value="ECO:0007669"/>
    <property type="project" value="UniProtKB-KW"/>
</dbReference>
<protein>
    <recommendedName>
        <fullName evidence="3">FAD:protein FMN transferase</fullName>
        <ecNumber evidence="2">2.7.1.180</ecNumber>
    </recommendedName>
    <alternativeName>
        <fullName evidence="9">Flavin transferase</fullName>
    </alternativeName>
</protein>
<dbReference type="InterPro" id="IPR024932">
    <property type="entry name" value="ApbE"/>
</dbReference>
<evidence type="ECO:0000256" key="3">
    <source>
        <dbReference type="ARBA" id="ARBA00016337"/>
    </source>
</evidence>
<evidence type="ECO:0000313" key="11">
    <source>
        <dbReference type="EMBL" id="SDH85916.1"/>
    </source>
</evidence>
<dbReference type="EC" id="2.7.1.180" evidence="2"/>
<gene>
    <name evidence="11" type="ORF">SAMN04488693_103204</name>
</gene>
<evidence type="ECO:0000256" key="5">
    <source>
        <dbReference type="ARBA" id="ARBA00022679"/>
    </source>
</evidence>
<dbReference type="AlphaFoldDB" id="A0A1G8FVE3"/>
<dbReference type="PANTHER" id="PTHR30040:SF2">
    <property type="entry name" value="FAD:PROTEIN FMN TRANSFERASE"/>
    <property type="match status" value="1"/>
</dbReference>
<evidence type="ECO:0000313" key="12">
    <source>
        <dbReference type="Proteomes" id="UP000199258"/>
    </source>
</evidence>
<organism evidence="11 12">
    <name type="scientific">Arthrobacter subterraneus</name>
    <dbReference type="NCBI Taxonomy" id="335973"/>
    <lineage>
        <taxon>Bacteria</taxon>
        <taxon>Bacillati</taxon>
        <taxon>Actinomycetota</taxon>
        <taxon>Actinomycetes</taxon>
        <taxon>Micrococcales</taxon>
        <taxon>Micrococcaceae</taxon>
        <taxon>Arthrobacter</taxon>
    </lineage>
</organism>
<dbReference type="InterPro" id="IPR003374">
    <property type="entry name" value="ApbE-like_sf"/>
</dbReference>
<evidence type="ECO:0000256" key="8">
    <source>
        <dbReference type="ARBA" id="ARBA00022842"/>
    </source>
</evidence>
<keyword evidence="4" id="KW-0285">Flavoprotein</keyword>
<keyword evidence="5" id="KW-0808">Transferase</keyword>
<keyword evidence="6" id="KW-0479">Metal-binding</keyword>
<evidence type="ECO:0000256" key="6">
    <source>
        <dbReference type="ARBA" id="ARBA00022723"/>
    </source>
</evidence>
<evidence type="ECO:0000256" key="2">
    <source>
        <dbReference type="ARBA" id="ARBA00011955"/>
    </source>
</evidence>
<sequence length="290" mass="31192">MSPAGWSGQFSFDAIGTSWRIDTPGELPPEIRDDVEDVIRDYDAVYSRFRSDSRIAVLASGGGEVNLPPSGEALGTLYRTLHRLTRGGMSPLVGGPLEHLGYDAGYSFTPQGPPMPAAAWDESFQWLGTTIRSRRPVTLDVGAAGKGQLVDLVSEYLHRAGHPHHTVDAGGDMRHCGPDTLRIALEHPYAPDTAIGVVDLRDRALCASASNRRRWADGLHHVLDATTGHCVDTVVATWVLADDALVADALATALFLAPPEVLLTEFDFDYVRISSEGQALYSSSLAGALF</sequence>
<evidence type="ECO:0000256" key="9">
    <source>
        <dbReference type="ARBA" id="ARBA00031306"/>
    </source>
</evidence>
<dbReference type="RefSeq" id="WP_026545891.1">
    <property type="nucleotide sequence ID" value="NZ_FNDT01000003.1"/>
</dbReference>
<comment type="catalytic activity">
    <reaction evidence="10">
        <text>L-threonyl-[protein] + FAD = FMN-L-threonyl-[protein] + AMP + H(+)</text>
        <dbReference type="Rhea" id="RHEA:36847"/>
        <dbReference type="Rhea" id="RHEA-COMP:11060"/>
        <dbReference type="Rhea" id="RHEA-COMP:11061"/>
        <dbReference type="ChEBI" id="CHEBI:15378"/>
        <dbReference type="ChEBI" id="CHEBI:30013"/>
        <dbReference type="ChEBI" id="CHEBI:57692"/>
        <dbReference type="ChEBI" id="CHEBI:74257"/>
        <dbReference type="ChEBI" id="CHEBI:456215"/>
        <dbReference type="EC" id="2.7.1.180"/>
    </reaction>
</comment>
<dbReference type="Pfam" id="PF02424">
    <property type="entry name" value="ApbE"/>
    <property type="match status" value="1"/>
</dbReference>
<reference evidence="11 12" key="1">
    <citation type="submission" date="2016-10" db="EMBL/GenBank/DDBJ databases">
        <authorList>
            <person name="de Groot N.N."/>
        </authorList>
    </citation>
    <scope>NUCLEOTIDE SEQUENCE [LARGE SCALE GENOMIC DNA]</scope>
    <source>
        <strain evidence="11 12">NP_1H</strain>
    </source>
</reference>
<dbReference type="Gene3D" id="3.10.520.10">
    <property type="entry name" value="ApbE-like domains"/>
    <property type="match status" value="1"/>
</dbReference>
<dbReference type="OrthoDB" id="3728306at2"/>
<evidence type="ECO:0000256" key="4">
    <source>
        <dbReference type="ARBA" id="ARBA00022630"/>
    </source>
</evidence>
<name>A0A1G8FVE3_9MICC</name>
<keyword evidence="7" id="KW-0274">FAD</keyword>
<dbReference type="EMBL" id="FNDT01000003">
    <property type="protein sequence ID" value="SDH85916.1"/>
    <property type="molecule type" value="Genomic_DNA"/>
</dbReference>
<dbReference type="STRING" id="335973.SAMN04488693_103204"/>
<proteinExistence type="predicted"/>
<comment type="cofactor">
    <cofactor evidence="1">
        <name>Mg(2+)</name>
        <dbReference type="ChEBI" id="CHEBI:18420"/>
    </cofactor>
</comment>
<keyword evidence="11" id="KW-0449">Lipoprotein</keyword>
<accession>A0A1G8FVE3</accession>
<dbReference type="SUPFAM" id="SSF143631">
    <property type="entry name" value="ApbE-like"/>
    <property type="match status" value="1"/>
</dbReference>
<dbReference type="Proteomes" id="UP000199258">
    <property type="component" value="Unassembled WGS sequence"/>
</dbReference>
<evidence type="ECO:0000256" key="1">
    <source>
        <dbReference type="ARBA" id="ARBA00001946"/>
    </source>
</evidence>
<evidence type="ECO:0000256" key="7">
    <source>
        <dbReference type="ARBA" id="ARBA00022827"/>
    </source>
</evidence>
<keyword evidence="8" id="KW-0460">Magnesium</keyword>